<evidence type="ECO:0000256" key="1">
    <source>
        <dbReference type="SAM" id="Phobius"/>
    </source>
</evidence>
<evidence type="ECO:0000313" key="2">
    <source>
        <dbReference type="EMBL" id="SDF02160.1"/>
    </source>
</evidence>
<keyword evidence="1" id="KW-1133">Transmembrane helix</keyword>
<dbReference type="Proteomes" id="UP000183404">
    <property type="component" value="Unassembled WGS sequence"/>
</dbReference>
<evidence type="ECO:0000313" key="3">
    <source>
        <dbReference type="Proteomes" id="UP000183404"/>
    </source>
</evidence>
<proteinExistence type="predicted"/>
<evidence type="ECO:0008006" key="4">
    <source>
        <dbReference type="Google" id="ProtNLM"/>
    </source>
</evidence>
<reference evidence="2 3" key="1">
    <citation type="submission" date="2016-10" db="EMBL/GenBank/DDBJ databases">
        <authorList>
            <person name="de Groot N.N."/>
        </authorList>
    </citation>
    <scope>NUCLEOTIDE SEQUENCE [LARGE SCALE GENOMIC DNA]</scope>
    <source>
        <strain evidence="2 3">DSM 569</strain>
    </source>
</reference>
<dbReference type="AlphaFoldDB" id="A0A1G7HNZ1"/>
<feature type="transmembrane region" description="Helical" evidence="1">
    <location>
        <begin position="21"/>
        <end position="48"/>
    </location>
</feature>
<dbReference type="RefSeq" id="WP_143597644.1">
    <property type="nucleotide sequence ID" value="NZ_FNBS01000002.1"/>
</dbReference>
<dbReference type="EMBL" id="FNBS01000002">
    <property type="protein sequence ID" value="SDF02160.1"/>
    <property type="molecule type" value="Genomic_DNA"/>
</dbReference>
<protein>
    <recommendedName>
        <fullName evidence="4">TadE-like protein</fullName>
    </recommendedName>
</protein>
<keyword evidence="1" id="KW-0812">Transmembrane</keyword>
<keyword evidence="1" id="KW-0472">Membrane</keyword>
<gene>
    <name evidence="2" type="ORF">SAMN04244560_00117</name>
</gene>
<name>A0A1G7HNZ1_THETY</name>
<sequence>MLEQIKSLLKDRRGISEYVAAASLIPVLMLLFAIAIQLTVLGVLQLAVNEAAFEAARSATRSPTPYATAVQTAQNFGNGFILGWKNKVQVTMVQSPSNPGDPVTVQVSFPVPQFFSAFQTKTVYGSSSQIWEERP</sequence>
<organism evidence="2 3">
    <name type="scientific">Thermoanaerobacter thermohydrosulfuricus</name>
    <name type="common">Clostridium thermohydrosulfuricum</name>
    <dbReference type="NCBI Taxonomy" id="1516"/>
    <lineage>
        <taxon>Bacteria</taxon>
        <taxon>Bacillati</taxon>
        <taxon>Bacillota</taxon>
        <taxon>Clostridia</taxon>
        <taxon>Thermoanaerobacterales</taxon>
        <taxon>Thermoanaerobacteraceae</taxon>
        <taxon>Thermoanaerobacter</taxon>
    </lineage>
</organism>
<accession>A0A1G7HNZ1</accession>